<evidence type="ECO:0000313" key="9">
    <source>
        <dbReference type="Proteomes" id="UP000803884"/>
    </source>
</evidence>
<keyword evidence="5 7" id="KW-0808">Transferase</keyword>
<dbReference type="PANTHER" id="PTHR11579:SF0">
    <property type="entry name" value="PROTEIN-L-ISOASPARTATE(D-ASPARTATE) O-METHYLTRANSFERASE"/>
    <property type="match status" value="1"/>
</dbReference>
<dbReference type="InterPro" id="IPR000682">
    <property type="entry name" value="PCMT"/>
</dbReference>
<organism evidence="8 9">
    <name type="scientific">Cladosporium halotolerans</name>
    <dbReference type="NCBI Taxonomy" id="1052096"/>
    <lineage>
        <taxon>Eukaryota</taxon>
        <taxon>Fungi</taxon>
        <taxon>Dikarya</taxon>
        <taxon>Ascomycota</taxon>
        <taxon>Pezizomycotina</taxon>
        <taxon>Dothideomycetes</taxon>
        <taxon>Dothideomycetidae</taxon>
        <taxon>Cladosporiales</taxon>
        <taxon>Cladosporiaceae</taxon>
        <taxon>Cladosporium</taxon>
    </lineage>
</organism>
<comment type="caution">
    <text evidence="8">The sequence shown here is derived from an EMBL/GenBank/DDBJ whole genome shotgun (WGS) entry which is preliminary data.</text>
</comment>
<dbReference type="PANTHER" id="PTHR11579">
    <property type="entry name" value="PROTEIN-L-ISOASPARTATE O-METHYLTRANSFERASE"/>
    <property type="match status" value="1"/>
</dbReference>
<dbReference type="PROSITE" id="PS01279">
    <property type="entry name" value="PCMT"/>
    <property type="match status" value="1"/>
</dbReference>
<dbReference type="Proteomes" id="UP000803884">
    <property type="component" value="Unassembled WGS sequence"/>
</dbReference>
<reference evidence="8 9" key="1">
    <citation type="journal article" date="2020" name="Microbiol. Resour. Announc.">
        <title>Draft Genome Sequence of a Cladosporium Species Isolated from the Mesophotic Ascidian Didemnum maculosum.</title>
        <authorList>
            <person name="Gioti A."/>
            <person name="Siaperas R."/>
            <person name="Nikolaivits E."/>
            <person name="Le Goff G."/>
            <person name="Ouazzani J."/>
            <person name="Kotoulas G."/>
            <person name="Topakas E."/>
        </authorList>
    </citation>
    <scope>NUCLEOTIDE SEQUENCE [LARGE SCALE GENOMIC DNA]</scope>
    <source>
        <strain evidence="8 9">TM138-S3</strain>
    </source>
</reference>
<evidence type="ECO:0000256" key="5">
    <source>
        <dbReference type="ARBA" id="ARBA00022679"/>
    </source>
</evidence>
<dbReference type="EMBL" id="JAAQHG020000011">
    <property type="protein sequence ID" value="KAL1587091.1"/>
    <property type="molecule type" value="Genomic_DNA"/>
</dbReference>
<dbReference type="GeneID" id="96005730"/>
<dbReference type="Pfam" id="PF01135">
    <property type="entry name" value="PCMT"/>
    <property type="match status" value="1"/>
</dbReference>
<evidence type="ECO:0000256" key="4">
    <source>
        <dbReference type="ARBA" id="ARBA00022603"/>
    </source>
</evidence>
<comment type="catalytic activity">
    <reaction evidence="7">
        <text>[protein]-L-isoaspartate + S-adenosyl-L-methionine = [protein]-L-isoaspartate alpha-methyl ester + S-adenosyl-L-homocysteine</text>
        <dbReference type="Rhea" id="RHEA:12705"/>
        <dbReference type="Rhea" id="RHEA-COMP:12143"/>
        <dbReference type="Rhea" id="RHEA-COMP:12144"/>
        <dbReference type="ChEBI" id="CHEBI:57856"/>
        <dbReference type="ChEBI" id="CHEBI:59789"/>
        <dbReference type="ChEBI" id="CHEBI:90596"/>
        <dbReference type="ChEBI" id="CHEBI:90598"/>
        <dbReference type="EC" id="2.1.1.77"/>
    </reaction>
</comment>
<dbReference type="GO" id="GO:0005737">
    <property type="term" value="C:cytoplasm"/>
    <property type="evidence" value="ECO:0007669"/>
    <property type="project" value="UniProtKB-SubCell"/>
</dbReference>
<evidence type="ECO:0000313" key="8">
    <source>
        <dbReference type="EMBL" id="KAL1587091.1"/>
    </source>
</evidence>
<evidence type="ECO:0000256" key="1">
    <source>
        <dbReference type="ARBA" id="ARBA00004496"/>
    </source>
</evidence>
<dbReference type="InterPro" id="IPR029063">
    <property type="entry name" value="SAM-dependent_MTases_sf"/>
</dbReference>
<keyword evidence="4 7" id="KW-0489">Methyltransferase</keyword>
<evidence type="ECO:0000256" key="7">
    <source>
        <dbReference type="RuleBase" id="RU003802"/>
    </source>
</evidence>
<dbReference type="SUPFAM" id="SSF53335">
    <property type="entry name" value="S-adenosyl-L-methionine-dependent methyltransferases"/>
    <property type="match status" value="1"/>
</dbReference>
<gene>
    <name evidence="8" type="ORF">WHR41_04286</name>
</gene>
<name>A0AB34KU88_9PEZI</name>
<dbReference type="CDD" id="cd02440">
    <property type="entry name" value="AdoMet_MTases"/>
    <property type="match status" value="1"/>
</dbReference>
<protein>
    <recommendedName>
        <fullName evidence="7">Protein-L-isoaspartate O-methyltransferase</fullName>
        <ecNumber evidence="7">2.1.1.77</ecNumber>
    </recommendedName>
</protein>
<dbReference type="GO" id="GO:0004719">
    <property type="term" value="F:protein-L-isoaspartate (D-aspartate) O-methyltransferase activity"/>
    <property type="evidence" value="ECO:0007669"/>
    <property type="project" value="UniProtKB-UniRule"/>
</dbReference>
<keyword evidence="3" id="KW-0963">Cytoplasm</keyword>
<keyword evidence="6 7" id="KW-0949">S-adenosyl-L-methionine</keyword>
<accession>A0AB34KU88</accession>
<dbReference type="EC" id="2.1.1.77" evidence="7"/>
<keyword evidence="9" id="KW-1185">Reference proteome</keyword>
<comment type="similarity">
    <text evidence="2 7">Belongs to the methyltransferase superfamily. L-isoaspartyl/D-aspartyl protein methyltransferase family.</text>
</comment>
<dbReference type="GO" id="GO:0032259">
    <property type="term" value="P:methylation"/>
    <property type="evidence" value="ECO:0007669"/>
    <property type="project" value="UniProtKB-KW"/>
</dbReference>
<dbReference type="NCBIfam" id="TIGR00080">
    <property type="entry name" value="pimt"/>
    <property type="match status" value="1"/>
</dbReference>
<comment type="subcellular location">
    <subcellularLocation>
        <location evidence="1">Cytoplasm</location>
    </subcellularLocation>
</comment>
<sequence>MAWRSHGTSNATLIQHLTANALITTPRVASAMSSIDRAHFSPSAPYRDSPQSLGHGATISAPHMHANAAESLLPYLSPGARVLDIGSGSGYLTCVLAALVQPGGSVVGVEHIEALREMGERNAGKGELGSQWVGDGTVRFVRGDGRLGWAEGAPYDAIHVGAAAGGIAGVEGLVGQLKRPGRLFVPVEGDDGMQHIYVIDKDEDGNVTKKKEYGVQYVPLTDAPA</sequence>
<evidence type="ECO:0000256" key="2">
    <source>
        <dbReference type="ARBA" id="ARBA00005369"/>
    </source>
</evidence>
<dbReference type="RefSeq" id="XP_069230196.1">
    <property type="nucleotide sequence ID" value="XM_069372892.1"/>
</dbReference>
<proteinExistence type="inferred from homology"/>
<evidence type="ECO:0000256" key="3">
    <source>
        <dbReference type="ARBA" id="ARBA00022490"/>
    </source>
</evidence>
<dbReference type="Gene3D" id="3.40.50.150">
    <property type="entry name" value="Vaccinia Virus protein VP39"/>
    <property type="match status" value="1"/>
</dbReference>
<dbReference type="AlphaFoldDB" id="A0AB34KU88"/>
<evidence type="ECO:0000256" key="6">
    <source>
        <dbReference type="ARBA" id="ARBA00022691"/>
    </source>
</evidence>